<keyword evidence="2 7" id="KW-0698">rRNA processing</keyword>
<sequence length="286" mass="31517">MTGIRDLPPLRDVLHRYGLTANKNFGQHFLFDLNLTDKIARLAAPHDTIVEIGPGPGGLTRSLLMAGTGRLIAIEKDRRFIPVLKEIEKVAPGALTIVEGDALKIDIGQISNDYPLRICANLPYNVGTKLLINWLTASPVFWDRLVVMLQKEVAERIVAKAGDNAYGRLAVLASSVATPHLAFDVPARAFTPPPKVDSAVVVLDVLPPDDRFTDLDTLARITETAFGQRRKMLRKSLRPLAKRWNICLETWLDTANVAPDIRPEVLDIAGFHSLVRVAKALTQARS</sequence>
<comment type="caution">
    <text evidence="10">The sequence shown here is derived from an EMBL/GenBank/DDBJ whole genome shotgun (WGS) entry which is preliminary data.</text>
</comment>
<dbReference type="Gene3D" id="3.40.50.150">
    <property type="entry name" value="Vaccinia Virus protein VP39"/>
    <property type="match status" value="1"/>
</dbReference>
<feature type="binding site" evidence="7 8">
    <location>
        <position position="30"/>
    </location>
    <ligand>
        <name>S-adenosyl-L-methionine</name>
        <dbReference type="ChEBI" id="CHEBI:59789"/>
    </ligand>
</feature>
<evidence type="ECO:0000256" key="7">
    <source>
        <dbReference type="HAMAP-Rule" id="MF_00607"/>
    </source>
</evidence>
<dbReference type="SUPFAM" id="SSF53335">
    <property type="entry name" value="S-adenosyl-L-methionine-dependent methyltransferases"/>
    <property type="match status" value="1"/>
</dbReference>
<evidence type="ECO:0000256" key="1">
    <source>
        <dbReference type="ARBA" id="ARBA00022490"/>
    </source>
</evidence>
<evidence type="ECO:0000256" key="6">
    <source>
        <dbReference type="ARBA" id="ARBA00022884"/>
    </source>
</evidence>
<comment type="catalytic activity">
    <reaction evidence="7">
        <text>adenosine(1518)/adenosine(1519) in 16S rRNA + 4 S-adenosyl-L-methionine = N(6)-dimethyladenosine(1518)/N(6)-dimethyladenosine(1519) in 16S rRNA + 4 S-adenosyl-L-homocysteine + 4 H(+)</text>
        <dbReference type="Rhea" id="RHEA:19609"/>
        <dbReference type="Rhea" id="RHEA-COMP:10232"/>
        <dbReference type="Rhea" id="RHEA-COMP:10233"/>
        <dbReference type="ChEBI" id="CHEBI:15378"/>
        <dbReference type="ChEBI" id="CHEBI:57856"/>
        <dbReference type="ChEBI" id="CHEBI:59789"/>
        <dbReference type="ChEBI" id="CHEBI:74411"/>
        <dbReference type="ChEBI" id="CHEBI:74493"/>
        <dbReference type="EC" id="2.1.1.182"/>
    </reaction>
</comment>
<dbReference type="PROSITE" id="PS01131">
    <property type="entry name" value="RRNA_A_DIMETH"/>
    <property type="match status" value="1"/>
</dbReference>
<dbReference type="EC" id="2.1.1.182" evidence="7"/>
<feature type="binding site" evidence="7 8">
    <location>
        <position position="75"/>
    </location>
    <ligand>
        <name>S-adenosyl-L-methionine</name>
        <dbReference type="ChEBI" id="CHEBI:59789"/>
    </ligand>
</feature>
<proteinExistence type="inferred from homology"/>
<dbReference type="InterPro" id="IPR001737">
    <property type="entry name" value="KsgA/Erm"/>
</dbReference>
<dbReference type="SMART" id="SM00650">
    <property type="entry name" value="rADc"/>
    <property type="match status" value="1"/>
</dbReference>
<dbReference type="EMBL" id="DRMJ01000019">
    <property type="protein sequence ID" value="HHL42044.1"/>
    <property type="molecule type" value="Genomic_DNA"/>
</dbReference>
<keyword evidence="4 7" id="KW-0808">Transferase</keyword>
<dbReference type="GO" id="GO:0005829">
    <property type="term" value="C:cytosol"/>
    <property type="evidence" value="ECO:0007669"/>
    <property type="project" value="TreeGrafter"/>
</dbReference>
<feature type="binding site" evidence="7 8">
    <location>
        <position position="28"/>
    </location>
    <ligand>
        <name>S-adenosyl-L-methionine</name>
        <dbReference type="ChEBI" id="CHEBI:59789"/>
    </ligand>
</feature>
<protein>
    <recommendedName>
        <fullName evidence="7">Ribosomal RNA small subunit methyltransferase A</fullName>
        <ecNumber evidence="7">2.1.1.182</ecNumber>
    </recommendedName>
    <alternativeName>
        <fullName evidence="7">16S rRNA (adenine(1518)-N(6)/adenine(1519)-N(6))-dimethyltransferase</fullName>
    </alternativeName>
    <alternativeName>
        <fullName evidence="7">16S rRNA dimethyladenosine transferase</fullName>
    </alternativeName>
    <alternativeName>
        <fullName evidence="7">16S rRNA dimethylase</fullName>
    </alternativeName>
    <alternativeName>
        <fullName evidence="7">S-adenosylmethionine-6-N', N'-adenosyl(rRNA) dimethyltransferase</fullName>
    </alternativeName>
</protein>
<reference evidence="10" key="1">
    <citation type="journal article" date="2020" name="mSystems">
        <title>Genome- and Community-Level Interaction Insights into Carbon Utilization and Element Cycling Functions of Hydrothermarchaeota in Hydrothermal Sediment.</title>
        <authorList>
            <person name="Zhou Z."/>
            <person name="Liu Y."/>
            <person name="Xu W."/>
            <person name="Pan J."/>
            <person name="Luo Z.H."/>
            <person name="Li M."/>
        </authorList>
    </citation>
    <scope>NUCLEOTIDE SEQUENCE [LARGE SCALE GENOMIC DNA]</scope>
    <source>
        <strain evidence="10">HyVt-485</strain>
    </source>
</reference>
<gene>
    <name evidence="7 10" type="primary">rsmA</name>
    <name evidence="7" type="synonym">ksgA</name>
    <name evidence="10" type="ORF">ENJ42_00365</name>
</gene>
<feature type="binding site" evidence="7 8">
    <location>
        <position position="121"/>
    </location>
    <ligand>
        <name>S-adenosyl-L-methionine</name>
        <dbReference type="ChEBI" id="CHEBI:59789"/>
    </ligand>
</feature>
<organism evidence="10">
    <name type="scientific">Hellea balneolensis</name>
    <dbReference type="NCBI Taxonomy" id="287478"/>
    <lineage>
        <taxon>Bacteria</taxon>
        <taxon>Pseudomonadati</taxon>
        <taxon>Pseudomonadota</taxon>
        <taxon>Alphaproteobacteria</taxon>
        <taxon>Maricaulales</taxon>
        <taxon>Robiginitomaculaceae</taxon>
        <taxon>Hellea</taxon>
    </lineage>
</organism>
<comment type="similarity">
    <text evidence="7">Belongs to the class I-like SAM-binding methyltransferase superfamily. rRNA adenine N(6)-methyltransferase family. RsmA subfamily.</text>
</comment>
<accession>A0A7C5QZG8</accession>
<evidence type="ECO:0000256" key="8">
    <source>
        <dbReference type="PROSITE-ProRule" id="PRU01026"/>
    </source>
</evidence>
<keyword evidence="6 7" id="KW-0694">RNA-binding</keyword>
<dbReference type="GO" id="GO:0052908">
    <property type="term" value="F:16S rRNA (adenine(1518)-N(6)/adenine(1519)-N(6))-dimethyltransferase activity"/>
    <property type="evidence" value="ECO:0007669"/>
    <property type="project" value="UniProtKB-EC"/>
</dbReference>
<dbReference type="GO" id="GO:0003723">
    <property type="term" value="F:RNA binding"/>
    <property type="evidence" value="ECO:0007669"/>
    <property type="project" value="UniProtKB-UniRule"/>
</dbReference>
<dbReference type="Proteomes" id="UP000885830">
    <property type="component" value="Unassembled WGS sequence"/>
</dbReference>
<dbReference type="InterPro" id="IPR020596">
    <property type="entry name" value="rRNA_Ade_Mease_Trfase_CS"/>
</dbReference>
<feature type="binding site" evidence="7 8">
    <location>
        <position position="53"/>
    </location>
    <ligand>
        <name>S-adenosyl-L-methionine</name>
        <dbReference type="ChEBI" id="CHEBI:59789"/>
    </ligand>
</feature>
<evidence type="ECO:0000256" key="3">
    <source>
        <dbReference type="ARBA" id="ARBA00022603"/>
    </source>
</evidence>
<evidence type="ECO:0000256" key="4">
    <source>
        <dbReference type="ARBA" id="ARBA00022679"/>
    </source>
</evidence>
<dbReference type="Gene3D" id="1.10.8.100">
    <property type="entry name" value="Ribosomal RNA adenine dimethylase-like, domain 2"/>
    <property type="match status" value="1"/>
</dbReference>
<dbReference type="Pfam" id="PF00398">
    <property type="entry name" value="RrnaAD"/>
    <property type="match status" value="1"/>
</dbReference>
<comment type="function">
    <text evidence="7">Specifically dimethylates two adjacent adenosines (A1518 and A1519) in the loop of a conserved hairpin near the 3'-end of 16S rRNA in the 30S particle. May play a critical role in biogenesis of 30S subunits.</text>
</comment>
<feature type="domain" description="Ribosomal RNA adenine methylase transferase N-terminal" evidence="9">
    <location>
        <begin position="35"/>
        <end position="207"/>
    </location>
</feature>
<comment type="subcellular location">
    <subcellularLocation>
        <location evidence="7">Cytoplasm</location>
    </subcellularLocation>
</comment>
<dbReference type="PANTHER" id="PTHR11727:SF7">
    <property type="entry name" value="DIMETHYLADENOSINE TRANSFERASE-RELATED"/>
    <property type="match status" value="1"/>
</dbReference>
<keyword evidence="1 7" id="KW-0963">Cytoplasm</keyword>
<feature type="binding site" evidence="7 8">
    <location>
        <position position="101"/>
    </location>
    <ligand>
        <name>S-adenosyl-L-methionine</name>
        <dbReference type="ChEBI" id="CHEBI:59789"/>
    </ligand>
</feature>
<keyword evidence="5 7" id="KW-0949">S-adenosyl-L-methionine</keyword>
<dbReference type="AlphaFoldDB" id="A0A7C5QZG8"/>
<dbReference type="HAMAP" id="MF_00607">
    <property type="entry name" value="16SrRNA_methyltr_A"/>
    <property type="match status" value="1"/>
</dbReference>
<dbReference type="InterPro" id="IPR023165">
    <property type="entry name" value="rRNA_Ade_diMease-like_C"/>
</dbReference>
<dbReference type="CDD" id="cd02440">
    <property type="entry name" value="AdoMet_MTases"/>
    <property type="match status" value="1"/>
</dbReference>
<dbReference type="NCBIfam" id="TIGR00755">
    <property type="entry name" value="ksgA"/>
    <property type="match status" value="1"/>
</dbReference>
<keyword evidence="3 7" id="KW-0489">Methyltransferase</keyword>
<name>A0A7C5QZG8_9PROT</name>
<dbReference type="InterPro" id="IPR029063">
    <property type="entry name" value="SAM-dependent_MTases_sf"/>
</dbReference>
<evidence type="ECO:0000313" key="10">
    <source>
        <dbReference type="EMBL" id="HHL42044.1"/>
    </source>
</evidence>
<evidence type="ECO:0000256" key="5">
    <source>
        <dbReference type="ARBA" id="ARBA00022691"/>
    </source>
</evidence>
<dbReference type="InterPro" id="IPR011530">
    <property type="entry name" value="rRNA_adenine_dimethylase"/>
</dbReference>
<dbReference type="InterPro" id="IPR020598">
    <property type="entry name" value="rRNA_Ade_methylase_Trfase_N"/>
</dbReference>
<evidence type="ECO:0000256" key="2">
    <source>
        <dbReference type="ARBA" id="ARBA00022552"/>
    </source>
</evidence>
<evidence type="ECO:0000259" key="9">
    <source>
        <dbReference type="SMART" id="SM00650"/>
    </source>
</evidence>
<dbReference type="PANTHER" id="PTHR11727">
    <property type="entry name" value="DIMETHYLADENOSINE TRANSFERASE"/>
    <property type="match status" value="1"/>
</dbReference>
<dbReference type="PROSITE" id="PS51689">
    <property type="entry name" value="SAM_RNA_A_N6_MT"/>
    <property type="match status" value="1"/>
</dbReference>